<accession>T0L3I5</accession>
<name>T0L3I5_COLGC</name>
<dbReference type="EMBL" id="AMYD01000081">
    <property type="protein sequence ID" value="EQB59338.1"/>
    <property type="molecule type" value="Genomic_DNA"/>
</dbReference>
<protein>
    <submittedName>
        <fullName evidence="1">Uncharacterized protein</fullName>
    </submittedName>
</protein>
<sequence length="8" mass="861">MITSLEAP</sequence>
<evidence type="ECO:0000313" key="2">
    <source>
        <dbReference type="Proteomes" id="UP000015530"/>
    </source>
</evidence>
<dbReference type="HOGENOM" id="CLU_3439465_0_0_1"/>
<proteinExistence type="predicted"/>
<reference evidence="2" key="1">
    <citation type="journal article" date="2013" name="Mol. Plant Microbe Interact.">
        <title>Global aspects of pacC regulation of pathogenicity genes in Colletotrichum gloeosporioides as revealed by transcriptome analysis.</title>
        <authorList>
            <person name="Alkan N."/>
            <person name="Meng X."/>
            <person name="Friedlander G."/>
            <person name="Reuveni E."/>
            <person name="Sukno S."/>
            <person name="Sherman A."/>
            <person name="Thon M."/>
            <person name="Fluhr R."/>
            <person name="Prusky D."/>
        </authorList>
    </citation>
    <scope>NUCLEOTIDE SEQUENCE [LARGE SCALE GENOMIC DNA]</scope>
    <source>
        <strain evidence="2">Cg-14</strain>
    </source>
</reference>
<gene>
    <name evidence="1" type="ORF">CGLO_00291</name>
</gene>
<organism evidence="1 2">
    <name type="scientific">Colletotrichum gloeosporioides (strain Cg-14)</name>
    <name type="common">Anthracnose fungus</name>
    <name type="synonym">Glomerella cingulata</name>
    <dbReference type="NCBI Taxonomy" id="1237896"/>
    <lineage>
        <taxon>Eukaryota</taxon>
        <taxon>Fungi</taxon>
        <taxon>Dikarya</taxon>
        <taxon>Ascomycota</taxon>
        <taxon>Pezizomycotina</taxon>
        <taxon>Sordariomycetes</taxon>
        <taxon>Hypocreomycetidae</taxon>
        <taxon>Glomerellales</taxon>
        <taxon>Glomerellaceae</taxon>
        <taxon>Colletotrichum</taxon>
        <taxon>Colletotrichum gloeosporioides species complex</taxon>
    </lineage>
</organism>
<evidence type="ECO:0000313" key="1">
    <source>
        <dbReference type="EMBL" id="EQB59338.1"/>
    </source>
</evidence>
<comment type="caution">
    <text evidence="1">The sequence shown here is derived from an EMBL/GenBank/DDBJ whole genome shotgun (WGS) entry which is preliminary data.</text>
</comment>
<dbReference type="Proteomes" id="UP000015530">
    <property type="component" value="Unassembled WGS sequence"/>
</dbReference>